<dbReference type="RefSeq" id="WP_188773662.1">
    <property type="nucleotide sequence ID" value="NZ_BMMB01000001.1"/>
</dbReference>
<dbReference type="EMBL" id="JAVDQH010000004">
    <property type="protein sequence ID" value="MDR6243476.1"/>
    <property type="molecule type" value="Genomic_DNA"/>
</dbReference>
<accession>A0ABU1IW32</accession>
<reference evidence="1 2" key="1">
    <citation type="submission" date="2023-07" db="EMBL/GenBank/DDBJ databases">
        <title>Genomic Encyclopedia of Type Strains, Phase IV (KMG-IV): sequencing the most valuable type-strain genomes for metagenomic binning, comparative biology and taxonomic classification.</title>
        <authorList>
            <person name="Goeker M."/>
        </authorList>
    </citation>
    <scope>NUCLEOTIDE SEQUENCE [LARGE SCALE GENOMIC DNA]</scope>
    <source>
        <strain evidence="1 2">DSM 22170</strain>
    </source>
</reference>
<dbReference type="Proteomes" id="UP001185028">
    <property type="component" value="Unassembled WGS sequence"/>
</dbReference>
<protein>
    <submittedName>
        <fullName evidence="1">Uncharacterized protein</fullName>
    </submittedName>
</protein>
<name>A0ABU1IW32_9BACL</name>
<comment type="caution">
    <text evidence="1">The sequence shown here is derived from an EMBL/GenBank/DDBJ whole genome shotgun (WGS) entry which is preliminary data.</text>
</comment>
<evidence type="ECO:0000313" key="2">
    <source>
        <dbReference type="Proteomes" id="UP001185028"/>
    </source>
</evidence>
<proteinExistence type="predicted"/>
<gene>
    <name evidence="1" type="ORF">JOC58_001363</name>
</gene>
<organism evidence="1 2">
    <name type="scientific">Paenibacillus hunanensis</name>
    <dbReference type="NCBI Taxonomy" id="539262"/>
    <lineage>
        <taxon>Bacteria</taxon>
        <taxon>Bacillati</taxon>
        <taxon>Bacillota</taxon>
        <taxon>Bacilli</taxon>
        <taxon>Bacillales</taxon>
        <taxon>Paenibacillaceae</taxon>
        <taxon>Paenibacillus</taxon>
    </lineage>
</organism>
<keyword evidence="2" id="KW-1185">Reference proteome</keyword>
<evidence type="ECO:0000313" key="1">
    <source>
        <dbReference type="EMBL" id="MDR6243476.1"/>
    </source>
</evidence>
<sequence>MEMDYDHEVSWLISEPTIYLMHRFTQPVIVYDFTSPRFTEDHTLSVDAADPMDCV</sequence>